<protein>
    <submittedName>
        <fullName evidence="2">Uncharacterized protein</fullName>
    </submittedName>
</protein>
<sequence length="152" mass="15863">MTHRDTRSALRVKLTRDRFGGHVPLPAPRSIPAVGFYCQGVEGGQGSTPWRHRDVSRLCSGLPGQGGSPAETGEIRLGSGAQWSDRLLGEDAPAGGGGGGGRTTLLRLTGASSSQSASSMRGISGAESSMRNSGWLMKLWMELRASGVSRPS</sequence>
<organism evidence="2 3">
    <name type="scientific">Liparis tanakae</name>
    <name type="common">Tanaka's snailfish</name>
    <dbReference type="NCBI Taxonomy" id="230148"/>
    <lineage>
        <taxon>Eukaryota</taxon>
        <taxon>Metazoa</taxon>
        <taxon>Chordata</taxon>
        <taxon>Craniata</taxon>
        <taxon>Vertebrata</taxon>
        <taxon>Euteleostomi</taxon>
        <taxon>Actinopterygii</taxon>
        <taxon>Neopterygii</taxon>
        <taxon>Teleostei</taxon>
        <taxon>Neoteleostei</taxon>
        <taxon>Acanthomorphata</taxon>
        <taxon>Eupercaria</taxon>
        <taxon>Perciformes</taxon>
        <taxon>Cottioidei</taxon>
        <taxon>Cottales</taxon>
        <taxon>Liparidae</taxon>
        <taxon>Liparis</taxon>
    </lineage>
</organism>
<comment type="caution">
    <text evidence="2">The sequence shown here is derived from an EMBL/GenBank/DDBJ whole genome shotgun (WGS) entry which is preliminary data.</text>
</comment>
<dbReference type="AlphaFoldDB" id="A0A4Z2FXF1"/>
<dbReference type="EMBL" id="SRLO01000839">
    <property type="protein sequence ID" value="TNN45565.1"/>
    <property type="molecule type" value="Genomic_DNA"/>
</dbReference>
<name>A0A4Z2FXF1_9TELE</name>
<gene>
    <name evidence="2" type="ORF">EYF80_044232</name>
</gene>
<accession>A0A4Z2FXF1</accession>
<evidence type="ECO:0000313" key="3">
    <source>
        <dbReference type="Proteomes" id="UP000314294"/>
    </source>
</evidence>
<evidence type="ECO:0000256" key="1">
    <source>
        <dbReference type="SAM" id="MobiDB-lite"/>
    </source>
</evidence>
<reference evidence="2 3" key="1">
    <citation type="submission" date="2019-03" db="EMBL/GenBank/DDBJ databases">
        <title>First draft genome of Liparis tanakae, snailfish: a comprehensive survey of snailfish specific genes.</title>
        <authorList>
            <person name="Kim W."/>
            <person name="Song I."/>
            <person name="Jeong J.-H."/>
            <person name="Kim D."/>
            <person name="Kim S."/>
            <person name="Ryu S."/>
            <person name="Song J.Y."/>
            <person name="Lee S.K."/>
        </authorList>
    </citation>
    <scope>NUCLEOTIDE SEQUENCE [LARGE SCALE GENOMIC DNA]</scope>
    <source>
        <tissue evidence="2">Muscle</tissue>
    </source>
</reference>
<dbReference type="Proteomes" id="UP000314294">
    <property type="component" value="Unassembled WGS sequence"/>
</dbReference>
<feature type="region of interest" description="Disordered" evidence="1">
    <location>
        <begin position="83"/>
        <end position="104"/>
    </location>
</feature>
<keyword evidence="3" id="KW-1185">Reference proteome</keyword>
<evidence type="ECO:0000313" key="2">
    <source>
        <dbReference type="EMBL" id="TNN45565.1"/>
    </source>
</evidence>
<proteinExistence type="predicted"/>